<dbReference type="Pfam" id="PF03186">
    <property type="entry name" value="CobD_Cbib"/>
    <property type="match status" value="1"/>
</dbReference>
<dbReference type="EMBL" id="FOXX01000006">
    <property type="protein sequence ID" value="SFQ66708.1"/>
    <property type="molecule type" value="Genomic_DNA"/>
</dbReference>
<evidence type="ECO:0000256" key="4">
    <source>
        <dbReference type="ARBA" id="ARBA00022475"/>
    </source>
</evidence>
<reference evidence="10 11" key="1">
    <citation type="submission" date="2016-10" db="EMBL/GenBank/DDBJ databases">
        <authorList>
            <person name="Varghese N."/>
            <person name="Submissions S."/>
        </authorList>
    </citation>
    <scope>NUCLEOTIDE SEQUENCE [LARGE SCALE GENOMIC DNA]</scope>
    <source>
        <strain evidence="10 11">DSM 13796</strain>
    </source>
</reference>
<keyword evidence="8 9" id="KW-0472">Membrane</keyword>
<keyword evidence="6 9" id="KW-0812">Transmembrane</keyword>
<comment type="subcellular location">
    <subcellularLocation>
        <location evidence="1 9">Cell membrane</location>
        <topology evidence="1 9">Multi-pass membrane protein</topology>
    </subcellularLocation>
</comment>
<dbReference type="HAMAP" id="MF_00024">
    <property type="entry name" value="CobD_CbiB"/>
    <property type="match status" value="1"/>
</dbReference>
<evidence type="ECO:0000256" key="6">
    <source>
        <dbReference type="ARBA" id="ARBA00022692"/>
    </source>
</evidence>
<feature type="transmembrane region" description="Helical" evidence="9">
    <location>
        <begin position="85"/>
        <end position="105"/>
    </location>
</feature>
<name>A0A1I6ADC4_9BACI</name>
<evidence type="ECO:0000256" key="9">
    <source>
        <dbReference type="HAMAP-Rule" id="MF_00024"/>
    </source>
</evidence>
<comment type="function">
    <text evidence="9">Converts cobyric acid to cobinamide by the addition of aminopropanol on the F carboxylic group.</text>
</comment>
<comment type="caution">
    <text evidence="9">Lacks conserved residue(s) required for the propagation of feature annotation.</text>
</comment>
<dbReference type="PANTHER" id="PTHR34308:SF1">
    <property type="entry name" value="COBALAMIN BIOSYNTHESIS PROTEIN CBIB"/>
    <property type="match status" value="1"/>
</dbReference>
<gene>
    <name evidence="9" type="primary">cobD</name>
    <name evidence="10" type="ORF">SAMN02745910_02639</name>
</gene>
<organism evidence="10 11">
    <name type="scientific">Priestia endophytica DSM 13796</name>
    <dbReference type="NCBI Taxonomy" id="1121089"/>
    <lineage>
        <taxon>Bacteria</taxon>
        <taxon>Bacillati</taxon>
        <taxon>Bacillota</taxon>
        <taxon>Bacilli</taxon>
        <taxon>Bacillales</taxon>
        <taxon>Bacillaceae</taxon>
        <taxon>Priestia</taxon>
    </lineage>
</organism>
<comment type="caution">
    <text evidence="10">The sequence shown here is derived from an EMBL/GenBank/DDBJ whole genome shotgun (WGS) entry which is preliminary data.</text>
</comment>
<dbReference type="RefSeq" id="WP_061805504.1">
    <property type="nucleotide sequence ID" value="NZ_FOXX01000006.1"/>
</dbReference>
<proteinExistence type="inferred from homology"/>
<comment type="similarity">
    <text evidence="3 9">Belongs to the CobD/CbiB family.</text>
</comment>
<evidence type="ECO:0000256" key="8">
    <source>
        <dbReference type="ARBA" id="ARBA00023136"/>
    </source>
</evidence>
<dbReference type="PANTHER" id="PTHR34308">
    <property type="entry name" value="COBALAMIN BIOSYNTHESIS PROTEIN CBIB"/>
    <property type="match status" value="1"/>
</dbReference>
<comment type="pathway">
    <text evidence="2 9">Cofactor biosynthesis; adenosylcobalamin biosynthesis.</text>
</comment>
<keyword evidence="11" id="KW-1185">Reference proteome</keyword>
<dbReference type="GeneID" id="93711283"/>
<evidence type="ECO:0000256" key="5">
    <source>
        <dbReference type="ARBA" id="ARBA00022573"/>
    </source>
</evidence>
<evidence type="ECO:0000256" key="2">
    <source>
        <dbReference type="ARBA" id="ARBA00004953"/>
    </source>
</evidence>
<keyword evidence="5 9" id="KW-0169">Cobalamin biosynthesis</keyword>
<feature type="transmembrane region" description="Helical" evidence="9">
    <location>
        <begin position="59"/>
        <end position="79"/>
    </location>
</feature>
<keyword evidence="7 9" id="KW-1133">Transmembrane helix</keyword>
<feature type="transmembrane region" description="Helical" evidence="9">
    <location>
        <begin position="6"/>
        <end position="25"/>
    </location>
</feature>
<dbReference type="NCBIfam" id="TIGR00380">
    <property type="entry name" value="cobal_cbiB"/>
    <property type="match status" value="1"/>
</dbReference>
<evidence type="ECO:0000256" key="7">
    <source>
        <dbReference type="ARBA" id="ARBA00022989"/>
    </source>
</evidence>
<evidence type="ECO:0000256" key="3">
    <source>
        <dbReference type="ARBA" id="ARBA00006263"/>
    </source>
</evidence>
<evidence type="ECO:0000313" key="10">
    <source>
        <dbReference type="EMBL" id="SFQ66708.1"/>
    </source>
</evidence>
<feature type="transmembrane region" description="Helical" evidence="9">
    <location>
        <begin position="306"/>
        <end position="325"/>
    </location>
</feature>
<sequence length="326" mass="36039">MDISLIIFAHLAAIVLALFIDFIVGDPEHWPHPVRFFGAQISWCDRLFNRGKHRKLKGITPPLFLFFWTVIASGIFIYFCYHLSYIFGIVIEGLLISTTIARTSLEKAALEVHEPLHAENIDGARASVGMIVGRDTDTLSKGEVTRATVETVAENVSDGITAPLFFALFGGAPLALFYRAVNTCDSMVGYKNKQYMEFGYCSARLDDLLNLIPSRTTAFALVLGYIHKSKYTLKEVLSIVKRDARKHPSPNSGFLESAVAGLLGVRLGGVNTYKGVVSHRAHMGNPDQELKASMIKETIQIMNRGVLYYSVFILIGGGLFVALTWS</sequence>
<dbReference type="InterPro" id="IPR004485">
    <property type="entry name" value="Cobalamin_biosynth_CobD/CbiB"/>
</dbReference>
<accession>A0A1I6ADC4</accession>
<evidence type="ECO:0000256" key="1">
    <source>
        <dbReference type="ARBA" id="ARBA00004651"/>
    </source>
</evidence>
<protein>
    <recommendedName>
        <fullName evidence="9">Cobalamin biosynthesis protein CobD</fullName>
    </recommendedName>
</protein>
<evidence type="ECO:0000313" key="11">
    <source>
        <dbReference type="Proteomes" id="UP000182762"/>
    </source>
</evidence>
<dbReference type="Proteomes" id="UP000182762">
    <property type="component" value="Unassembled WGS sequence"/>
</dbReference>
<keyword evidence="4 9" id="KW-1003">Cell membrane</keyword>